<dbReference type="VEuPathDB" id="FungiDB:PSTT_04650"/>
<reference evidence="2 3" key="1">
    <citation type="submission" date="2017-12" db="EMBL/GenBank/DDBJ databases">
        <title>Gene loss provides genomic basis for host adaptation in cereal stripe rust fungi.</title>
        <authorList>
            <person name="Xia C."/>
        </authorList>
    </citation>
    <scope>NUCLEOTIDE SEQUENCE [LARGE SCALE GENOMIC DNA]</scope>
    <source>
        <strain evidence="2 3">93TX-2</strain>
    </source>
</reference>
<gene>
    <name evidence="2" type="ORF">PSHT_02760</name>
</gene>
<dbReference type="VEuPathDB" id="FungiDB:PSTT_02924"/>
<name>A0A2S4WH88_9BASI</name>
<sequence length="699" mass="78520">MPAKQKLDYIERAGPTGPVYHCIVCMGAGWARSWKRHCETASHRVQIARQEEAERLAPSPSVVNDMPLNENMDNNEQDLGDTAQEQGEDGLHKTRVWERIYVFMRLHDEVQPDTNVFCTLDDDLDELKATLAHLNSASTDGWATRRLWQQVLKSELRASESAGEHRMGQDRPIIRTDTPWYPFESKLVIFCFPPKSQTLYEIDDLMVSLIIGHAHSMLSRLLYAKIQAILMLADMYLPAWATVRESRTGILDLLRCKRSNGNTAEDCISAGPRISQCTIENGPSQSVCRQLFKNSLARRDIYWGGLRGDHLWLASYGLMARKWAQTRKRSRALLLIATRKSYKQFTIRCKKYGIKDSITMNLLDAAKKSAVVQGRINTWAKERSHKPFNPILELKAANPLQPDQYPFKTAMALGKSNQIVTPTEVEELDTTTTISQIAQVQINKQDCVHQGVCVVVGQSGRSEQVIGWVDSVWEVKRNGQTPRYFCCVFVCKLGLVDTYYNMRQLERTAHVCVLNARWIQGCMNVQHNCHMGKCPVKLTKTTLMEQQETTVKTLQVEHVDHAHYVINSASLHEPQLHQMVSGLAVGNPNEEQWASAIANGFAVWLESGQNITSDEEPRDVGFEAESEDEDADGETDDGEDWACMVDNIDAADEDLGGEGGPGMVVDENETDANNEGGSDPDAEGVTDDGEEYDWDVVGQ</sequence>
<feature type="compositionally biased region" description="Acidic residues" evidence="1">
    <location>
        <begin position="613"/>
        <end position="640"/>
    </location>
</feature>
<keyword evidence="3" id="KW-1185">Reference proteome</keyword>
<reference evidence="3" key="2">
    <citation type="journal article" date="2018" name="BMC Genomics">
        <title>Genomic insights into host adaptation between the wheat stripe rust pathogen (Puccinia striiformis f. sp. tritici) and the barley stripe rust pathogen (Puccinia striiformis f. sp. hordei).</title>
        <authorList>
            <person name="Xia C."/>
            <person name="Wang M."/>
            <person name="Yin C."/>
            <person name="Cornejo O.E."/>
            <person name="Hulbert S.H."/>
            <person name="Chen X."/>
        </authorList>
    </citation>
    <scope>NUCLEOTIDE SEQUENCE [LARGE SCALE GENOMIC DNA]</scope>
    <source>
        <strain evidence="3">93TX-2</strain>
    </source>
</reference>
<evidence type="ECO:0000313" key="3">
    <source>
        <dbReference type="Proteomes" id="UP000238274"/>
    </source>
</evidence>
<organism evidence="2 3">
    <name type="scientific">Puccinia striiformis</name>
    <dbReference type="NCBI Taxonomy" id="27350"/>
    <lineage>
        <taxon>Eukaryota</taxon>
        <taxon>Fungi</taxon>
        <taxon>Dikarya</taxon>
        <taxon>Basidiomycota</taxon>
        <taxon>Pucciniomycotina</taxon>
        <taxon>Pucciniomycetes</taxon>
        <taxon>Pucciniales</taxon>
        <taxon>Pucciniaceae</taxon>
        <taxon>Puccinia</taxon>
    </lineage>
</organism>
<evidence type="ECO:0000256" key="1">
    <source>
        <dbReference type="SAM" id="MobiDB-lite"/>
    </source>
</evidence>
<accession>A0A2S4WH88</accession>
<reference evidence="3" key="3">
    <citation type="journal article" date="2018" name="Mol. Plant Microbe Interact.">
        <title>Genome sequence resources for the wheat stripe rust pathogen (Puccinia striiformis f. sp. tritici) and the barley stripe rust pathogen (Puccinia striiformis f. sp. hordei).</title>
        <authorList>
            <person name="Xia C."/>
            <person name="Wang M."/>
            <person name="Yin C."/>
            <person name="Cornejo O.E."/>
            <person name="Hulbert S.H."/>
            <person name="Chen X."/>
        </authorList>
    </citation>
    <scope>NUCLEOTIDE SEQUENCE [LARGE SCALE GENOMIC DNA]</scope>
    <source>
        <strain evidence="3">93TX-2</strain>
    </source>
</reference>
<dbReference type="Proteomes" id="UP000238274">
    <property type="component" value="Unassembled WGS sequence"/>
</dbReference>
<feature type="region of interest" description="Disordered" evidence="1">
    <location>
        <begin position="610"/>
        <end position="699"/>
    </location>
</feature>
<evidence type="ECO:0000313" key="2">
    <source>
        <dbReference type="EMBL" id="POW21111.1"/>
    </source>
</evidence>
<dbReference type="AlphaFoldDB" id="A0A2S4WH88"/>
<proteinExistence type="predicted"/>
<dbReference type="PANTHER" id="PTHR31912">
    <property type="entry name" value="IP13529P"/>
    <property type="match status" value="1"/>
</dbReference>
<feature type="compositionally biased region" description="Acidic residues" evidence="1">
    <location>
        <begin position="666"/>
        <end position="699"/>
    </location>
</feature>
<protein>
    <submittedName>
        <fullName evidence="2">Uncharacterized protein</fullName>
    </submittedName>
</protein>
<dbReference type="EMBL" id="PKSM01000024">
    <property type="protein sequence ID" value="POW21111.1"/>
    <property type="molecule type" value="Genomic_DNA"/>
</dbReference>
<comment type="caution">
    <text evidence="2">The sequence shown here is derived from an EMBL/GenBank/DDBJ whole genome shotgun (WGS) entry which is preliminary data.</text>
</comment>
<dbReference type="VEuPathDB" id="FungiDB:PSHT_02760"/>
<dbReference type="PANTHER" id="PTHR31912:SF34">
    <property type="entry name" value="NOTOCHORD-RELATED PROTEIN"/>
    <property type="match status" value="1"/>
</dbReference>
<feature type="region of interest" description="Disordered" evidence="1">
    <location>
        <begin position="49"/>
        <end position="89"/>
    </location>
</feature>